<dbReference type="PROSITE" id="PS00041">
    <property type="entry name" value="HTH_ARAC_FAMILY_1"/>
    <property type="match status" value="1"/>
</dbReference>
<dbReference type="SMART" id="SM00342">
    <property type="entry name" value="HTH_ARAC"/>
    <property type="match status" value="1"/>
</dbReference>
<keyword evidence="6" id="KW-1185">Reference proteome</keyword>
<dbReference type="SUPFAM" id="SSF51215">
    <property type="entry name" value="Regulatory protein AraC"/>
    <property type="match status" value="1"/>
</dbReference>
<keyword evidence="3" id="KW-0804">Transcription</keyword>
<dbReference type="Proteomes" id="UP000636110">
    <property type="component" value="Unassembled WGS sequence"/>
</dbReference>
<dbReference type="SUPFAM" id="SSF46689">
    <property type="entry name" value="Homeodomain-like"/>
    <property type="match status" value="2"/>
</dbReference>
<dbReference type="InterPro" id="IPR018060">
    <property type="entry name" value="HTH_AraC"/>
</dbReference>
<dbReference type="InterPro" id="IPR037923">
    <property type="entry name" value="HTH-like"/>
</dbReference>
<evidence type="ECO:0000259" key="4">
    <source>
        <dbReference type="PROSITE" id="PS01124"/>
    </source>
</evidence>
<evidence type="ECO:0000313" key="5">
    <source>
        <dbReference type="EMBL" id="MBB2147394.1"/>
    </source>
</evidence>
<feature type="domain" description="HTH araC/xylS-type" evidence="4">
    <location>
        <begin position="201"/>
        <end position="299"/>
    </location>
</feature>
<dbReference type="PANTHER" id="PTHR43280">
    <property type="entry name" value="ARAC-FAMILY TRANSCRIPTIONAL REGULATOR"/>
    <property type="match status" value="1"/>
</dbReference>
<evidence type="ECO:0000256" key="1">
    <source>
        <dbReference type="ARBA" id="ARBA00023015"/>
    </source>
</evidence>
<evidence type="ECO:0000256" key="3">
    <source>
        <dbReference type="ARBA" id="ARBA00023163"/>
    </source>
</evidence>
<dbReference type="Gene3D" id="1.10.10.60">
    <property type="entry name" value="Homeodomain-like"/>
    <property type="match status" value="2"/>
</dbReference>
<name>A0ABR6EQ67_9SPHI</name>
<dbReference type="Pfam" id="PF12833">
    <property type="entry name" value="HTH_18"/>
    <property type="match status" value="1"/>
</dbReference>
<gene>
    <name evidence="5" type="ORF">GM920_00585</name>
</gene>
<sequence length="334" mass="38728">MENIKHEDDFFEKKHITVPAAVINEYVKNKFFRNALYTTEIGSQTTTTASYQLKQNSCPDYVLLYCTAGKGQCETGTEVFSFEANQFLFLSPQQFFRFQADPKNTCSIYWLHFNGQMVDELKTNYDLQQFKTPAQLPFSDQVRATWQKIHSSLSEGFALENIGYANLNLYHLISLLLFVNNANKTSKTVNKNIQQDEDQLDQSIVFMKENLHKQLSVELIAKEFNYSSSHYSTLFKQKTGLSPIDYFIRLKIQYACQLLNKSNLIIKEISQKVGYEDPFYFSRIFKKITGKSPVEYKGGLKIKPALPKINYSTSNWSVNELLSKFTPEQTYQIY</sequence>
<dbReference type="InterPro" id="IPR009057">
    <property type="entry name" value="Homeodomain-like_sf"/>
</dbReference>
<keyword evidence="1" id="KW-0805">Transcription regulation</keyword>
<dbReference type="PROSITE" id="PS01124">
    <property type="entry name" value="HTH_ARAC_FAMILY_2"/>
    <property type="match status" value="1"/>
</dbReference>
<proteinExistence type="predicted"/>
<reference evidence="5 6" key="1">
    <citation type="submission" date="2019-11" db="EMBL/GenBank/DDBJ databases">
        <title>Description of Pedobacter sp. LMG 31462T.</title>
        <authorList>
            <person name="Carlier A."/>
            <person name="Qi S."/>
            <person name="Vandamme P."/>
        </authorList>
    </citation>
    <scope>NUCLEOTIDE SEQUENCE [LARGE SCALE GENOMIC DNA]</scope>
    <source>
        <strain evidence="5 6">LMG 31462</strain>
    </source>
</reference>
<accession>A0ABR6EQ67</accession>
<dbReference type="Gene3D" id="2.60.120.280">
    <property type="entry name" value="Regulatory protein AraC"/>
    <property type="match status" value="1"/>
</dbReference>
<dbReference type="PANTHER" id="PTHR43280:SF30">
    <property type="entry name" value="MMSAB OPERON REGULATORY PROTEIN"/>
    <property type="match status" value="1"/>
</dbReference>
<dbReference type="EMBL" id="WNXC01000001">
    <property type="protein sequence ID" value="MBB2147394.1"/>
    <property type="molecule type" value="Genomic_DNA"/>
</dbReference>
<dbReference type="InterPro" id="IPR018062">
    <property type="entry name" value="HTH_AraC-typ_CS"/>
</dbReference>
<keyword evidence="2" id="KW-0238">DNA-binding</keyword>
<protein>
    <submittedName>
        <fullName evidence="5">AraC family transcriptional regulator</fullName>
    </submittedName>
</protein>
<dbReference type="InterPro" id="IPR003313">
    <property type="entry name" value="AraC-bd"/>
</dbReference>
<dbReference type="InterPro" id="IPR020449">
    <property type="entry name" value="Tscrpt_reg_AraC-type_HTH"/>
</dbReference>
<comment type="caution">
    <text evidence="5">The sequence shown here is derived from an EMBL/GenBank/DDBJ whole genome shotgun (WGS) entry which is preliminary data.</text>
</comment>
<dbReference type="PRINTS" id="PR00032">
    <property type="entry name" value="HTHARAC"/>
</dbReference>
<evidence type="ECO:0000256" key="2">
    <source>
        <dbReference type="ARBA" id="ARBA00023125"/>
    </source>
</evidence>
<organism evidence="5 6">
    <name type="scientific">Pedobacter gandavensis</name>
    <dbReference type="NCBI Taxonomy" id="2679963"/>
    <lineage>
        <taxon>Bacteria</taxon>
        <taxon>Pseudomonadati</taxon>
        <taxon>Bacteroidota</taxon>
        <taxon>Sphingobacteriia</taxon>
        <taxon>Sphingobacteriales</taxon>
        <taxon>Sphingobacteriaceae</taxon>
        <taxon>Pedobacter</taxon>
    </lineage>
</organism>
<evidence type="ECO:0000313" key="6">
    <source>
        <dbReference type="Proteomes" id="UP000636110"/>
    </source>
</evidence>
<dbReference type="RefSeq" id="WP_182952674.1">
    <property type="nucleotide sequence ID" value="NZ_WNXC01000001.1"/>
</dbReference>
<dbReference type="Pfam" id="PF02311">
    <property type="entry name" value="AraC_binding"/>
    <property type="match status" value="1"/>
</dbReference>